<dbReference type="Proteomes" id="UP000652013">
    <property type="component" value="Unassembled WGS sequence"/>
</dbReference>
<proteinExistence type="inferred from homology"/>
<comment type="caution">
    <text evidence="3">The sequence shown here is derived from an EMBL/GenBank/DDBJ whole genome shotgun (WGS) entry which is preliminary data.</text>
</comment>
<dbReference type="InterPro" id="IPR029058">
    <property type="entry name" value="AB_hydrolase_fold"/>
</dbReference>
<dbReference type="EMBL" id="BOOY01000006">
    <property type="protein sequence ID" value="GIJ01764.1"/>
    <property type="molecule type" value="Genomic_DNA"/>
</dbReference>
<dbReference type="Pfam" id="PF07224">
    <property type="entry name" value="Chlorophyllase"/>
    <property type="match status" value="1"/>
</dbReference>
<gene>
    <name evidence="3" type="ORF">Sya03_11160</name>
</gene>
<evidence type="ECO:0000313" key="3">
    <source>
        <dbReference type="EMBL" id="GIJ01764.1"/>
    </source>
</evidence>
<dbReference type="SUPFAM" id="SSF53474">
    <property type="entry name" value="alpha/beta-Hydrolases"/>
    <property type="match status" value="1"/>
</dbReference>
<dbReference type="InterPro" id="IPR017395">
    <property type="entry name" value="Chlorophyllase-like"/>
</dbReference>
<evidence type="ECO:0008006" key="5">
    <source>
        <dbReference type="Google" id="ProtNLM"/>
    </source>
</evidence>
<dbReference type="PROSITE" id="PS00862">
    <property type="entry name" value="OX2_COVAL_FAD"/>
    <property type="match status" value="1"/>
</dbReference>
<keyword evidence="2" id="KW-0560">Oxidoreductase</keyword>
<sequence length="325" mass="34089">MSAATIPAPHEAGVTPPTLSFVPVVLPSPGRAVDLAVRVTAPATGDRLPIILLAHGHGPSNYVSSYYGYAPLADHYAAHGFVVVQPTFLDSAMLGLRDADDPDAPLYWRRRALDMRQIIDDLDAIEAAVPLLAGRADRDRIAVVGHSMGGHTACLLLGARLTDPADGSVVDLRDPRITAGVVMAAPGRGGDALSAYAAEHHPFLGEPDFSTMTTPALVVAGENDDVPYLTTAGPGWSVDPYTLSPAGTLLTVLGAEHGLGGIAGYDLRETTDEHPRRADMVRRVTAAFLRARLLGDDASWRAAVATVGAGPEPLGRIESKEPRPA</sequence>
<evidence type="ECO:0000313" key="4">
    <source>
        <dbReference type="Proteomes" id="UP000652013"/>
    </source>
</evidence>
<name>A0A8J3Y5I0_9ACTN</name>
<comment type="similarity">
    <text evidence="1">Belongs to the oxygen-dependent FAD-linked oxidoreductase family.</text>
</comment>
<evidence type="ECO:0000256" key="1">
    <source>
        <dbReference type="ARBA" id="ARBA00005466"/>
    </source>
</evidence>
<evidence type="ECO:0000256" key="2">
    <source>
        <dbReference type="ARBA" id="ARBA00023002"/>
    </source>
</evidence>
<accession>A0A8J3Y5I0</accession>
<dbReference type="PANTHER" id="PTHR33428:SF14">
    <property type="entry name" value="CARBOXYLESTERASE TYPE B DOMAIN-CONTAINING PROTEIN"/>
    <property type="match status" value="1"/>
</dbReference>
<dbReference type="AlphaFoldDB" id="A0A8J3Y5I0"/>
<dbReference type="PANTHER" id="PTHR33428">
    <property type="entry name" value="CHLOROPHYLLASE-2, CHLOROPLASTIC"/>
    <property type="match status" value="1"/>
</dbReference>
<dbReference type="InterPro" id="IPR006093">
    <property type="entry name" value="Oxy_OxRdtase_FAD_BS"/>
</dbReference>
<reference evidence="3" key="1">
    <citation type="submission" date="2021-01" db="EMBL/GenBank/DDBJ databases">
        <title>Whole genome shotgun sequence of Spirilliplanes yamanashiensis NBRC 15828.</title>
        <authorList>
            <person name="Komaki H."/>
            <person name="Tamura T."/>
        </authorList>
    </citation>
    <scope>NUCLEOTIDE SEQUENCE</scope>
    <source>
        <strain evidence="3">NBRC 15828</strain>
    </source>
</reference>
<organism evidence="3 4">
    <name type="scientific">Spirilliplanes yamanashiensis</name>
    <dbReference type="NCBI Taxonomy" id="42233"/>
    <lineage>
        <taxon>Bacteria</taxon>
        <taxon>Bacillati</taxon>
        <taxon>Actinomycetota</taxon>
        <taxon>Actinomycetes</taxon>
        <taxon>Micromonosporales</taxon>
        <taxon>Micromonosporaceae</taxon>
        <taxon>Spirilliplanes</taxon>
    </lineage>
</organism>
<dbReference type="GO" id="GO:0016491">
    <property type="term" value="F:oxidoreductase activity"/>
    <property type="evidence" value="ECO:0007669"/>
    <property type="project" value="UniProtKB-KW"/>
</dbReference>
<protein>
    <recommendedName>
        <fullName evidence="5">Chlorophyllase</fullName>
    </recommendedName>
</protein>
<dbReference type="Gene3D" id="3.40.50.1820">
    <property type="entry name" value="alpha/beta hydrolase"/>
    <property type="match status" value="1"/>
</dbReference>
<keyword evidence="4" id="KW-1185">Reference proteome</keyword>